<dbReference type="PANTHER" id="PTHR46121:SF4">
    <property type="entry name" value="STEROIDOGENIC ACUTE REGULATORY PROTEIN-LIKE"/>
    <property type="match status" value="1"/>
</dbReference>
<dbReference type="GO" id="GO:0031902">
    <property type="term" value="C:late endosome membrane"/>
    <property type="evidence" value="ECO:0007669"/>
    <property type="project" value="TreeGrafter"/>
</dbReference>
<dbReference type="InterPro" id="IPR023393">
    <property type="entry name" value="START-like_dom_sf"/>
</dbReference>
<reference evidence="4" key="2">
    <citation type="submission" date="2025-05" db="UniProtKB">
        <authorList>
            <consortium name="RefSeq"/>
        </authorList>
    </citation>
    <scope>IDENTIFICATION</scope>
    <source>
        <strain evidence="4">Aabys</strain>
        <tissue evidence="4">Whole body</tissue>
    </source>
</reference>
<organism evidence="2">
    <name type="scientific">Musca domestica</name>
    <name type="common">House fly</name>
    <dbReference type="NCBI Taxonomy" id="7370"/>
    <lineage>
        <taxon>Eukaryota</taxon>
        <taxon>Metazoa</taxon>
        <taxon>Ecdysozoa</taxon>
        <taxon>Arthropoda</taxon>
        <taxon>Hexapoda</taxon>
        <taxon>Insecta</taxon>
        <taxon>Pterygota</taxon>
        <taxon>Neoptera</taxon>
        <taxon>Endopterygota</taxon>
        <taxon>Diptera</taxon>
        <taxon>Brachycera</taxon>
        <taxon>Muscomorpha</taxon>
        <taxon>Muscoidea</taxon>
        <taxon>Muscidae</taxon>
        <taxon>Musca</taxon>
    </lineage>
</organism>
<protein>
    <submittedName>
        <fullName evidence="4">Steroidogenic acute regulatory protein-like</fullName>
    </submittedName>
</protein>
<dbReference type="SUPFAM" id="SSF55961">
    <property type="entry name" value="Bet v1-like"/>
    <property type="match status" value="1"/>
</dbReference>
<proteinExistence type="predicted"/>
<dbReference type="RefSeq" id="XP_058983795.1">
    <property type="nucleotide sequence ID" value="XM_059127812.1"/>
</dbReference>
<gene>
    <name evidence="2" type="primary">105261545</name>
    <name evidence="4" type="synonym">LOC105261545</name>
</gene>
<accession>A0A1I8NJR5</accession>
<keyword evidence="3" id="KW-1185">Reference proteome</keyword>
<dbReference type="Gene3D" id="3.30.530.20">
    <property type="match status" value="1"/>
</dbReference>
<evidence type="ECO:0000313" key="2">
    <source>
        <dbReference type="EnsemblMetazoa" id="MDOA016270-PA"/>
    </source>
</evidence>
<dbReference type="Pfam" id="PF01852">
    <property type="entry name" value="START"/>
    <property type="match status" value="2"/>
</dbReference>
<name>A0A1I8NJR5_MUSDO</name>
<dbReference type="STRING" id="7370.A0A1I8NJR5"/>
<dbReference type="OrthoDB" id="74575at2759"/>
<evidence type="ECO:0000313" key="3">
    <source>
        <dbReference type="Proteomes" id="UP001652621"/>
    </source>
</evidence>
<dbReference type="GO" id="GO:0005765">
    <property type="term" value="C:lysosomal membrane"/>
    <property type="evidence" value="ECO:0007669"/>
    <property type="project" value="TreeGrafter"/>
</dbReference>
<dbReference type="VEuPathDB" id="VectorBase:MDOA016270"/>
<dbReference type="Proteomes" id="UP001652621">
    <property type="component" value="Unplaced"/>
</dbReference>
<dbReference type="GO" id="GO:0005789">
    <property type="term" value="C:endoplasmic reticulum membrane"/>
    <property type="evidence" value="ECO:0007669"/>
    <property type="project" value="TreeGrafter"/>
</dbReference>
<dbReference type="PANTHER" id="PTHR46121">
    <property type="entry name" value="STEROIDOGENIC ACUTE REGULATORY PROTEIN-LIKE"/>
    <property type="match status" value="1"/>
</dbReference>
<dbReference type="VEuPathDB" id="VectorBase:MDOMA2_008148"/>
<dbReference type="GO" id="GO:0099044">
    <property type="term" value="P:vesicle tethering to endoplasmic reticulum"/>
    <property type="evidence" value="ECO:0007669"/>
    <property type="project" value="TreeGrafter"/>
</dbReference>
<feature type="domain" description="START" evidence="1">
    <location>
        <begin position="22"/>
        <end position="242"/>
    </location>
</feature>
<evidence type="ECO:0000313" key="4">
    <source>
        <dbReference type="RefSeq" id="XP_058983795.1"/>
    </source>
</evidence>
<dbReference type="PROSITE" id="PS50848">
    <property type="entry name" value="START"/>
    <property type="match status" value="1"/>
</dbReference>
<dbReference type="InterPro" id="IPR051869">
    <property type="entry name" value="STARD3"/>
</dbReference>
<evidence type="ECO:0000259" key="1">
    <source>
        <dbReference type="PROSITE" id="PS50848"/>
    </source>
</evidence>
<dbReference type="EnsemblMetazoa" id="MDOA016270-RA">
    <property type="protein sequence ID" value="MDOA016270-PA"/>
    <property type="gene ID" value="MDOA016270"/>
</dbReference>
<dbReference type="GO" id="GO:0008289">
    <property type="term" value="F:lipid binding"/>
    <property type="evidence" value="ECO:0007669"/>
    <property type="project" value="InterPro"/>
</dbReference>
<sequence length="247" mass="28990">MDEEYHRQALECIRRTYGFLCDNDWKLEKVTKRGERISSIYREGYGKIYKLTCSLKYPAKALCYEIYHNIEKVPTWNPTMLESKIIKKINSYTEIGKQAMCSGTGGLIQNRDFVHLCCWRLLVNGEICDHTNDSLDESIALSEDILHSEQYYKKNGRVWFNTAVSIEYEHAPPVSKYVRGENLASGFAACEVEDHPDVCIFEWILCLDLKGYVPRYILDKSYTTFMSEYMKHFHKHVDELRQNHLNK</sequence>
<dbReference type="AlphaFoldDB" id="A0A1I8NJR5"/>
<dbReference type="GO" id="GO:0140284">
    <property type="term" value="C:endoplasmic reticulum-endosome membrane contact site"/>
    <property type="evidence" value="ECO:0007669"/>
    <property type="project" value="TreeGrafter"/>
</dbReference>
<dbReference type="InterPro" id="IPR002913">
    <property type="entry name" value="START_lipid-bd_dom"/>
</dbReference>
<reference evidence="2" key="1">
    <citation type="submission" date="2020-05" db="UniProtKB">
        <authorList>
            <consortium name="EnsemblMetazoa"/>
        </authorList>
    </citation>
    <scope>IDENTIFICATION</scope>
    <source>
        <strain evidence="2">Aabys</strain>
    </source>
</reference>